<organism evidence="9 10">
    <name type="scientific">Claveliimonas bilis</name>
    <dbReference type="NCBI Taxonomy" id="3028070"/>
    <lineage>
        <taxon>Bacteria</taxon>
        <taxon>Bacillati</taxon>
        <taxon>Bacillota</taxon>
        <taxon>Clostridia</taxon>
        <taxon>Lachnospirales</taxon>
        <taxon>Lachnospiraceae</taxon>
        <taxon>Claveliimonas</taxon>
    </lineage>
</organism>
<dbReference type="InterPro" id="IPR003439">
    <property type="entry name" value="ABC_transporter-like_ATP-bd"/>
</dbReference>
<dbReference type="CDD" id="cd03257">
    <property type="entry name" value="ABC_NikE_OppD_transporters"/>
    <property type="match status" value="1"/>
</dbReference>
<keyword evidence="10" id="KW-1185">Reference proteome</keyword>
<evidence type="ECO:0000313" key="9">
    <source>
        <dbReference type="EMBL" id="BDZ76514.1"/>
    </source>
</evidence>
<evidence type="ECO:0000256" key="4">
    <source>
        <dbReference type="ARBA" id="ARBA00022475"/>
    </source>
</evidence>
<evidence type="ECO:0000256" key="7">
    <source>
        <dbReference type="ARBA" id="ARBA00023136"/>
    </source>
</evidence>
<dbReference type="PANTHER" id="PTHR43297:SF2">
    <property type="entry name" value="DIPEPTIDE TRANSPORT ATP-BINDING PROTEIN DPPD"/>
    <property type="match status" value="1"/>
</dbReference>
<gene>
    <name evidence="9" type="primary">oppD</name>
    <name evidence="9" type="ORF">Lac1_06970</name>
</gene>
<dbReference type="Pfam" id="PF08352">
    <property type="entry name" value="oligo_HPY"/>
    <property type="match status" value="1"/>
</dbReference>
<dbReference type="SMART" id="SM00382">
    <property type="entry name" value="AAA"/>
    <property type="match status" value="1"/>
</dbReference>
<evidence type="ECO:0000256" key="2">
    <source>
        <dbReference type="ARBA" id="ARBA00005417"/>
    </source>
</evidence>
<dbReference type="PROSITE" id="PS00211">
    <property type="entry name" value="ABC_TRANSPORTER_1"/>
    <property type="match status" value="1"/>
</dbReference>
<dbReference type="NCBIfam" id="TIGR01727">
    <property type="entry name" value="oligo_HPY"/>
    <property type="match status" value="1"/>
</dbReference>
<keyword evidence="3" id="KW-0813">Transport</keyword>
<dbReference type="InterPro" id="IPR013563">
    <property type="entry name" value="Oligopep_ABC_C"/>
</dbReference>
<dbReference type="EMBL" id="AP027742">
    <property type="protein sequence ID" value="BDZ76514.1"/>
    <property type="molecule type" value="Genomic_DNA"/>
</dbReference>
<dbReference type="PANTHER" id="PTHR43297">
    <property type="entry name" value="OLIGOPEPTIDE TRANSPORT ATP-BINDING PROTEIN APPD"/>
    <property type="match status" value="1"/>
</dbReference>
<evidence type="ECO:0000256" key="1">
    <source>
        <dbReference type="ARBA" id="ARBA00004202"/>
    </source>
</evidence>
<keyword evidence="5" id="KW-0547">Nucleotide-binding</keyword>
<dbReference type="PROSITE" id="PS50893">
    <property type="entry name" value="ABC_TRANSPORTER_2"/>
    <property type="match status" value="1"/>
</dbReference>
<dbReference type="GO" id="GO:0005524">
    <property type="term" value="F:ATP binding"/>
    <property type="evidence" value="ECO:0007669"/>
    <property type="project" value="UniProtKB-KW"/>
</dbReference>
<accession>A0ABM8I176</accession>
<keyword evidence="6 9" id="KW-0067">ATP-binding</keyword>
<dbReference type="SUPFAM" id="SSF52540">
    <property type="entry name" value="P-loop containing nucleoside triphosphate hydrolases"/>
    <property type="match status" value="1"/>
</dbReference>
<comment type="subcellular location">
    <subcellularLocation>
        <location evidence="1">Cell membrane</location>
        <topology evidence="1">Peripheral membrane protein</topology>
    </subcellularLocation>
</comment>
<dbReference type="Proteomes" id="UP001305815">
    <property type="component" value="Chromosome"/>
</dbReference>
<dbReference type="Gene3D" id="3.40.50.300">
    <property type="entry name" value="P-loop containing nucleotide triphosphate hydrolases"/>
    <property type="match status" value="1"/>
</dbReference>
<proteinExistence type="inferred from homology"/>
<sequence length="337" mass="37927">MMEQKKTDKKKRILEIRNLRVLFPVHKRWLPAVDGVSLCINPGEITGVVGESGSGKSVMSQSVLRLRDHDTAVRYEGEILFHEEDLLKKPLREMQDIRGNSISVIFQDPLNSLSPVHTVGSQLEEVLLLHKKISREEARKKAVQMLGLTGIPDPATNMKKYPFELSGGMQQRVMIAMALACEPELLIADEPTTALDVTIQEQILHLIKELNDRLGMSVLFITHDMGAVSRLCHSVKVMYLGQVVEDIRTEELFRNPLHPYTQGLLACIPHLHVKRGIKLPTIQGTVPSLSNIPEGCHFCTRCAYADEKCRKLAPPPVEAAPGHIVRCWKYTEKERRA</sequence>
<evidence type="ECO:0000256" key="3">
    <source>
        <dbReference type="ARBA" id="ARBA00022448"/>
    </source>
</evidence>
<reference evidence="10" key="1">
    <citation type="journal article" date="2023" name="Int. J. Syst. Evol. Microbiol.">
        <title>Claveliimonas bilis gen. nov., sp. nov., deoxycholic acid-producing bacteria isolated from human faeces, and reclassification of Sellimonas monacensis Zenner et al. 2021 as Claveliimonas monacensis comb. nov.</title>
        <authorList>
            <person name="Hisatomi A."/>
            <person name="Kastawa N.W.E.P.G."/>
            <person name="Song I."/>
            <person name="Ohkuma M."/>
            <person name="Fukiya S."/>
            <person name="Sakamoto M."/>
        </authorList>
    </citation>
    <scope>NUCLEOTIDE SEQUENCE [LARGE SCALE GENOMIC DNA]</scope>
    <source>
        <strain evidence="10">12BBH14</strain>
    </source>
</reference>
<dbReference type="InterPro" id="IPR003593">
    <property type="entry name" value="AAA+_ATPase"/>
</dbReference>
<dbReference type="InterPro" id="IPR050388">
    <property type="entry name" value="ABC_Ni/Peptide_Import"/>
</dbReference>
<dbReference type="InterPro" id="IPR027417">
    <property type="entry name" value="P-loop_NTPase"/>
</dbReference>
<keyword evidence="4" id="KW-1003">Cell membrane</keyword>
<evidence type="ECO:0000313" key="10">
    <source>
        <dbReference type="Proteomes" id="UP001305815"/>
    </source>
</evidence>
<dbReference type="Pfam" id="PF00005">
    <property type="entry name" value="ABC_tran"/>
    <property type="match status" value="1"/>
</dbReference>
<dbReference type="InterPro" id="IPR017871">
    <property type="entry name" value="ABC_transporter-like_CS"/>
</dbReference>
<comment type="similarity">
    <text evidence="2">Belongs to the ABC transporter superfamily.</text>
</comment>
<name>A0ABM8I176_9FIRM</name>
<evidence type="ECO:0000256" key="5">
    <source>
        <dbReference type="ARBA" id="ARBA00022741"/>
    </source>
</evidence>
<evidence type="ECO:0000259" key="8">
    <source>
        <dbReference type="PROSITE" id="PS50893"/>
    </source>
</evidence>
<feature type="domain" description="ABC transporter" evidence="8">
    <location>
        <begin position="16"/>
        <end position="265"/>
    </location>
</feature>
<keyword evidence="7" id="KW-0472">Membrane</keyword>
<evidence type="ECO:0000256" key="6">
    <source>
        <dbReference type="ARBA" id="ARBA00022840"/>
    </source>
</evidence>
<protein>
    <submittedName>
        <fullName evidence="9">Peptide ABC transporter ATP-binding protein</fullName>
    </submittedName>
</protein>